<evidence type="ECO:0000313" key="2">
    <source>
        <dbReference type="WBParaSite" id="SMUV_0001098701-mRNA-1"/>
    </source>
</evidence>
<sequence>MAFDERNVERYIKFSTQQPFGRSGALKRDLPINKQMVYDKYILGLSAGMNLPVSVLSSIDPSIPGQQNTRFDELQDVHHDTQYWRSNFSS</sequence>
<reference evidence="2" key="1">
    <citation type="submission" date="2017-02" db="UniProtKB">
        <authorList>
            <consortium name="WormBaseParasite"/>
        </authorList>
    </citation>
    <scope>IDENTIFICATION</scope>
</reference>
<dbReference type="WBParaSite" id="SMUV_0001098701-mRNA-1">
    <property type="protein sequence ID" value="SMUV_0001098701-mRNA-1"/>
    <property type="gene ID" value="SMUV_0001098701"/>
</dbReference>
<dbReference type="AlphaFoldDB" id="A0A0N5B135"/>
<proteinExistence type="predicted"/>
<keyword evidence="1" id="KW-1185">Reference proteome</keyword>
<dbReference type="Proteomes" id="UP000046393">
    <property type="component" value="Unplaced"/>
</dbReference>
<accession>A0A0N5B135</accession>
<name>A0A0N5B135_9BILA</name>
<dbReference type="STRING" id="451379.A0A0N5B135"/>
<protein>
    <submittedName>
        <fullName evidence="2">Uncharacterized protein</fullName>
    </submittedName>
</protein>
<organism evidence="1 2">
    <name type="scientific">Syphacia muris</name>
    <dbReference type="NCBI Taxonomy" id="451379"/>
    <lineage>
        <taxon>Eukaryota</taxon>
        <taxon>Metazoa</taxon>
        <taxon>Ecdysozoa</taxon>
        <taxon>Nematoda</taxon>
        <taxon>Chromadorea</taxon>
        <taxon>Rhabditida</taxon>
        <taxon>Spirurina</taxon>
        <taxon>Oxyuridomorpha</taxon>
        <taxon>Oxyuroidea</taxon>
        <taxon>Oxyuridae</taxon>
        <taxon>Syphacia</taxon>
    </lineage>
</organism>
<evidence type="ECO:0000313" key="1">
    <source>
        <dbReference type="Proteomes" id="UP000046393"/>
    </source>
</evidence>